<accession>A0AAU9PM17</accession>
<name>A0AAU9PM17_9ASTR</name>
<evidence type="ECO:0000313" key="2">
    <source>
        <dbReference type="EMBL" id="CAH1451259.1"/>
    </source>
</evidence>
<evidence type="ECO:0000256" key="1">
    <source>
        <dbReference type="SAM" id="MobiDB-lite"/>
    </source>
</evidence>
<keyword evidence="3" id="KW-1185">Reference proteome</keyword>
<dbReference type="AlphaFoldDB" id="A0AAU9PM17"/>
<dbReference type="InterPro" id="IPR044679">
    <property type="entry name" value="PWWP2-like"/>
</dbReference>
<sequence>MNRDWYNLEKSKRVKPFHCGEFDDCIKRAETSQRMPPKKREKYAHREYAILHALELEKQVLEKKYGKPGVQSNNTKLVGKDTTITPVLSRDSGKHVDLSLDDKRKGLSFQSRSRLNVDDEPVRPILFKHKLSSLAASNGSHRNASDVLTP</sequence>
<proteinExistence type="predicted"/>
<feature type="compositionally biased region" description="Polar residues" evidence="1">
    <location>
        <begin position="134"/>
        <end position="150"/>
    </location>
</feature>
<gene>
    <name evidence="2" type="ORF">LVIROSA_LOCUS36626</name>
</gene>
<reference evidence="2 3" key="1">
    <citation type="submission" date="2022-01" db="EMBL/GenBank/DDBJ databases">
        <authorList>
            <person name="Xiong W."/>
            <person name="Schranz E."/>
        </authorList>
    </citation>
    <scope>NUCLEOTIDE SEQUENCE [LARGE SCALE GENOMIC DNA]</scope>
</reference>
<dbReference type="Proteomes" id="UP001157418">
    <property type="component" value="Unassembled WGS sequence"/>
</dbReference>
<protein>
    <submittedName>
        <fullName evidence="2">Uncharacterized protein</fullName>
    </submittedName>
</protein>
<organism evidence="2 3">
    <name type="scientific">Lactuca virosa</name>
    <dbReference type="NCBI Taxonomy" id="75947"/>
    <lineage>
        <taxon>Eukaryota</taxon>
        <taxon>Viridiplantae</taxon>
        <taxon>Streptophyta</taxon>
        <taxon>Embryophyta</taxon>
        <taxon>Tracheophyta</taxon>
        <taxon>Spermatophyta</taxon>
        <taxon>Magnoliopsida</taxon>
        <taxon>eudicotyledons</taxon>
        <taxon>Gunneridae</taxon>
        <taxon>Pentapetalae</taxon>
        <taxon>asterids</taxon>
        <taxon>campanulids</taxon>
        <taxon>Asterales</taxon>
        <taxon>Asteraceae</taxon>
        <taxon>Cichorioideae</taxon>
        <taxon>Cichorieae</taxon>
        <taxon>Lactucinae</taxon>
        <taxon>Lactuca</taxon>
    </lineage>
</organism>
<dbReference type="PANTHER" id="PTHR33697:SF2">
    <property type="entry name" value="T17B22.17 PROTEIN"/>
    <property type="match status" value="1"/>
</dbReference>
<dbReference type="EMBL" id="CAKMRJ010005745">
    <property type="protein sequence ID" value="CAH1451259.1"/>
    <property type="molecule type" value="Genomic_DNA"/>
</dbReference>
<feature type="region of interest" description="Disordered" evidence="1">
    <location>
        <begin position="131"/>
        <end position="150"/>
    </location>
</feature>
<dbReference type="PANTHER" id="PTHR33697">
    <property type="entry name" value="T17B22.17 PROTEIN-RELATED"/>
    <property type="match status" value="1"/>
</dbReference>
<evidence type="ECO:0000313" key="3">
    <source>
        <dbReference type="Proteomes" id="UP001157418"/>
    </source>
</evidence>
<comment type="caution">
    <text evidence="2">The sequence shown here is derived from an EMBL/GenBank/DDBJ whole genome shotgun (WGS) entry which is preliminary data.</text>
</comment>